<evidence type="ECO:0000313" key="1">
    <source>
        <dbReference type="EMBL" id="PWL53981.1"/>
    </source>
</evidence>
<keyword evidence="3" id="KW-1185">Reference proteome</keyword>
<dbReference type="PANTHER" id="PTHR18901:SF38">
    <property type="entry name" value="PSEUDOURIDINE-5'-PHOSPHATASE"/>
    <property type="match status" value="1"/>
</dbReference>
<dbReference type="EMBL" id="FOOE01000023">
    <property type="protein sequence ID" value="SFG06121.1"/>
    <property type="molecule type" value="Genomic_DNA"/>
</dbReference>
<dbReference type="AlphaFoldDB" id="A0A1I2NXW9"/>
<reference evidence="1 4" key="2">
    <citation type="submission" date="2018-03" db="EMBL/GenBank/DDBJ databases">
        <title>The uncultured portion of the human microbiome is neutrally assembled.</title>
        <authorList>
            <person name="Jeraldo P."/>
            <person name="Boardman L."/>
            <person name="White B.A."/>
            <person name="Nelson H."/>
            <person name="Goldenfeld N."/>
            <person name="Chia N."/>
        </authorList>
    </citation>
    <scope>NUCLEOTIDE SEQUENCE [LARGE SCALE GENOMIC DNA]</scope>
    <source>
        <strain evidence="1">CIM:MAG 903</strain>
    </source>
</reference>
<organism evidence="2 3">
    <name type="scientific">Clostridium cadaveris</name>
    <dbReference type="NCBI Taxonomy" id="1529"/>
    <lineage>
        <taxon>Bacteria</taxon>
        <taxon>Bacillati</taxon>
        <taxon>Bacillota</taxon>
        <taxon>Clostridia</taxon>
        <taxon>Eubacteriales</taxon>
        <taxon>Clostridiaceae</taxon>
        <taxon>Clostridium</taxon>
    </lineage>
</organism>
<protein>
    <submittedName>
        <fullName evidence="1">HAD family phosphatase</fullName>
    </submittedName>
    <submittedName>
        <fullName evidence="2">Haloacid dehalogenase superfamily, subfamily IA, variant 3 with third motif having DD or ED</fullName>
    </submittedName>
</protein>
<dbReference type="CDD" id="cd07505">
    <property type="entry name" value="HAD_BPGM-like"/>
    <property type="match status" value="1"/>
</dbReference>
<dbReference type="GO" id="GO:0016791">
    <property type="term" value="F:phosphatase activity"/>
    <property type="evidence" value="ECO:0007669"/>
    <property type="project" value="TreeGrafter"/>
</dbReference>
<dbReference type="Gene3D" id="3.40.50.1000">
    <property type="entry name" value="HAD superfamily/HAD-like"/>
    <property type="match status" value="1"/>
</dbReference>
<dbReference type="EMBL" id="QAMZ01000029">
    <property type="protein sequence ID" value="PWL53981.1"/>
    <property type="molecule type" value="Genomic_DNA"/>
</dbReference>
<dbReference type="eggNOG" id="COG0637">
    <property type="taxonomic scope" value="Bacteria"/>
</dbReference>
<reference evidence="2 3" key="1">
    <citation type="submission" date="2016-10" db="EMBL/GenBank/DDBJ databases">
        <authorList>
            <person name="de Groot N.N."/>
        </authorList>
    </citation>
    <scope>NUCLEOTIDE SEQUENCE [LARGE SCALE GENOMIC DNA]</scope>
    <source>
        <strain evidence="2 3">NLAE-zl-G419</strain>
    </source>
</reference>
<dbReference type="SFLD" id="SFLDS00003">
    <property type="entry name" value="Haloacid_Dehalogenase"/>
    <property type="match status" value="1"/>
</dbReference>
<dbReference type="InterPro" id="IPR006439">
    <property type="entry name" value="HAD-SF_hydro_IA"/>
</dbReference>
<dbReference type="Gene3D" id="1.10.150.240">
    <property type="entry name" value="Putative phosphatase, domain 2"/>
    <property type="match status" value="1"/>
</dbReference>
<evidence type="ECO:0000313" key="3">
    <source>
        <dbReference type="Proteomes" id="UP000182135"/>
    </source>
</evidence>
<dbReference type="OrthoDB" id="9797743at2"/>
<sequence>MRNFKFAIFDMDGTLLDSMPYWHNLGRDYLLSKGKIPQDNLIDIIRSMSMKESSKYFIDHYNIEGTVDTVINEINSFIENQYLYEIPCKPYVKEYLENLHSQDISMCIATATSKDLAISALKRNHILQYFSEIISCDETGVGKSQPDIYYLALKRIKASKAETVVFEDALYAIETSKKAGFYTIGVYDSSCSESLEKITSVCDEYIESFKNEIDRRK</sequence>
<dbReference type="PANTHER" id="PTHR18901">
    <property type="entry name" value="2-DEOXYGLUCOSE-6-PHOSPHATE PHOSPHATASE 2"/>
    <property type="match status" value="1"/>
</dbReference>
<evidence type="ECO:0000313" key="4">
    <source>
        <dbReference type="Proteomes" id="UP000246114"/>
    </source>
</evidence>
<dbReference type="Proteomes" id="UP000246114">
    <property type="component" value="Unassembled WGS sequence"/>
</dbReference>
<dbReference type="InterPro" id="IPR041492">
    <property type="entry name" value="HAD_2"/>
</dbReference>
<dbReference type="Pfam" id="PF13419">
    <property type="entry name" value="HAD_2"/>
    <property type="match status" value="1"/>
</dbReference>
<name>A0A1I2NXW9_9CLOT</name>
<proteinExistence type="predicted"/>
<evidence type="ECO:0000313" key="2">
    <source>
        <dbReference type="EMBL" id="SFG06121.1"/>
    </source>
</evidence>
<dbReference type="SFLD" id="SFLDG01129">
    <property type="entry name" value="C1.5:_HAD__Beta-PGM__Phosphata"/>
    <property type="match status" value="1"/>
</dbReference>
<dbReference type="SUPFAM" id="SSF56784">
    <property type="entry name" value="HAD-like"/>
    <property type="match status" value="1"/>
</dbReference>
<dbReference type="GeneID" id="90543432"/>
<dbReference type="NCBIfam" id="TIGR01509">
    <property type="entry name" value="HAD-SF-IA-v3"/>
    <property type="match status" value="1"/>
</dbReference>
<dbReference type="InterPro" id="IPR023198">
    <property type="entry name" value="PGP-like_dom2"/>
</dbReference>
<dbReference type="InterPro" id="IPR023214">
    <property type="entry name" value="HAD_sf"/>
</dbReference>
<accession>A0A1I2NXW9</accession>
<dbReference type="InterPro" id="IPR036412">
    <property type="entry name" value="HAD-like_sf"/>
</dbReference>
<dbReference type="PRINTS" id="PR00413">
    <property type="entry name" value="HADHALOGNASE"/>
</dbReference>
<dbReference type="Proteomes" id="UP000182135">
    <property type="component" value="Unassembled WGS sequence"/>
</dbReference>
<dbReference type="STRING" id="1529.SAMN04487885_12357"/>
<dbReference type="RefSeq" id="WP_027638806.1">
    <property type="nucleotide sequence ID" value="NZ_BAAACD010000023.1"/>
</dbReference>
<gene>
    <name evidence="1" type="ORF">DBY38_06175</name>
    <name evidence="2" type="ORF">SAMN04487885_12357</name>
</gene>